<evidence type="ECO:0000313" key="2">
    <source>
        <dbReference type="EMBL" id="CAI3994563.1"/>
    </source>
</evidence>
<dbReference type="Proteomes" id="UP001152797">
    <property type="component" value="Unassembled WGS sequence"/>
</dbReference>
<evidence type="ECO:0000313" key="4">
    <source>
        <dbReference type="Proteomes" id="UP001152797"/>
    </source>
</evidence>
<gene>
    <name evidence="2" type="ORF">C1SCF055_LOCUS21204</name>
</gene>
<organism evidence="2">
    <name type="scientific">Cladocopium goreaui</name>
    <dbReference type="NCBI Taxonomy" id="2562237"/>
    <lineage>
        <taxon>Eukaryota</taxon>
        <taxon>Sar</taxon>
        <taxon>Alveolata</taxon>
        <taxon>Dinophyceae</taxon>
        <taxon>Suessiales</taxon>
        <taxon>Symbiodiniaceae</taxon>
        <taxon>Cladocopium</taxon>
    </lineage>
</organism>
<dbReference type="AlphaFoldDB" id="A0A9P1FZP1"/>
<accession>A0A9P1FZP1</accession>
<name>A0A9P1FZP1_9DINO</name>
<feature type="region of interest" description="Disordered" evidence="1">
    <location>
        <begin position="1"/>
        <end position="29"/>
    </location>
</feature>
<dbReference type="EMBL" id="CAMXCT010001968">
    <property type="protein sequence ID" value="CAI3994563.1"/>
    <property type="molecule type" value="Genomic_DNA"/>
</dbReference>
<reference evidence="3 4" key="2">
    <citation type="submission" date="2024-05" db="EMBL/GenBank/DDBJ databases">
        <authorList>
            <person name="Chen Y."/>
            <person name="Shah S."/>
            <person name="Dougan E. K."/>
            <person name="Thang M."/>
            <person name="Chan C."/>
        </authorList>
    </citation>
    <scope>NUCLEOTIDE SEQUENCE [LARGE SCALE GENOMIC DNA]</scope>
</reference>
<keyword evidence="4" id="KW-1185">Reference proteome</keyword>
<sequence>MATTLQRLISPKRARSSPPGAKVEQGTRETGHCLAAKHTKELQIFLRLVERDEGGFTDWMGRVRNEWQTKLESLDGQDGEMGPLPEGIPETDDFCVPLNELQRSNVCPLLGQWHGAGKTRCMVSL</sequence>
<evidence type="ECO:0000313" key="3">
    <source>
        <dbReference type="EMBL" id="CAL4781875.1"/>
    </source>
</evidence>
<proteinExistence type="predicted"/>
<evidence type="ECO:0000256" key="1">
    <source>
        <dbReference type="SAM" id="MobiDB-lite"/>
    </source>
</evidence>
<dbReference type="EMBL" id="CAMXCT020001968">
    <property type="protein sequence ID" value="CAL1147938.1"/>
    <property type="molecule type" value="Genomic_DNA"/>
</dbReference>
<protein>
    <submittedName>
        <fullName evidence="2">Uncharacterized protein</fullName>
    </submittedName>
</protein>
<comment type="caution">
    <text evidence="2">The sequence shown here is derived from an EMBL/GenBank/DDBJ whole genome shotgun (WGS) entry which is preliminary data.</text>
</comment>
<reference evidence="2" key="1">
    <citation type="submission" date="2022-10" db="EMBL/GenBank/DDBJ databases">
        <authorList>
            <person name="Chen Y."/>
            <person name="Dougan E. K."/>
            <person name="Chan C."/>
            <person name="Rhodes N."/>
            <person name="Thang M."/>
        </authorList>
    </citation>
    <scope>NUCLEOTIDE SEQUENCE</scope>
</reference>
<dbReference type="EMBL" id="CAMXCT030001968">
    <property type="protein sequence ID" value="CAL4781875.1"/>
    <property type="molecule type" value="Genomic_DNA"/>
</dbReference>